<organism evidence="7 8">
    <name type="scientific">Plastoroseomonas arctica</name>
    <dbReference type="NCBI Taxonomy" id="1509237"/>
    <lineage>
        <taxon>Bacteria</taxon>
        <taxon>Pseudomonadati</taxon>
        <taxon>Pseudomonadota</taxon>
        <taxon>Alphaproteobacteria</taxon>
        <taxon>Acetobacterales</taxon>
        <taxon>Acetobacteraceae</taxon>
        <taxon>Plastoroseomonas</taxon>
    </lineage>
</organism>
<dbReference type="InterPro" id="IPR036291">
    <property type="entry name" value="NAD(P)-bd_dom_sf"/>
</dbReference>
<protein>
    <submittedName>
        <fullName evidence="7">Hydroxyacid dehydrogenase</fullName>
    </submittedName>
</protein>
<dbReference type="RefSeq" id="WP_211875201.1">
    <property type="nucleotide sequence ID" value="NZ_JAAEDH010000017.1"/>
</dbReference>
<dbReference type="Pfam" id="PF02826">
    <property type="entry name" value="2-Hacid_dh_C"/>
    <property type="match status" value="1"/>
</dbReference>
<evidence type="ECO:0000313" key="7">
    <source>
        <dbReference type="EMBL" id="MBR0656359.1"/>
    </source>
</evidence>
<dbReference type="AlphaFoldDB" id="A0AAF1JXQ8"/>
<dbReference type="Pfam" id="PF00389">
    <property type="entry name" value="2-Hacid_dh"/>
    <property type="match status" value="1"/>
</dbReference>
<accession>A0AAF1JXQ8</accession>
<dbReference type="GO" id="GO:0051287">
    <property type="term" value="F:NAD binding"/>
    <property type="evidence" value="ECO:0007669"/>
    <property type="project" value="InterPro"/>
</dbReference>
<evidence type="ECO:0000256" key="3">
    <source>
        <dbReference type="ARBA" id="ARBA00023027"/>
    </source>
</evidence>
<dbReference type="EMBL" id="JAAEDH010000017">
    <property type="protein sequence ID" value="MBR0656359.1"/>
    <property type="molecule type" value="Genomic_DNA"/>
</dbReference>
<evidence type="ECO:0000256" key="2">
    <source>
        <dbReference type="ARBA" id="ARBA00023002"/>
    </source>
</evidence>
<dbReference type="PANTHER" id="PTHR10996:SF283">
    <property type="entry name" value="GLYOXYLATE_HYDROXYPYRUVATE REDUCTASE B"/>
    <property type="match status" value="1"/>
</dbReference>
<gene>
    <name evidence="7" type="ORF">GXW79_14850</name>
</gene>
<dbReference type="InterPro" id="IPR006140">
    <property type="entry name" value="D-isomer_DH_NAD-bd"/>
</dbReference>
<keyword evidence="2 4" id="KW-0560">Oxidoreductase</keyword>
<dbReference type="GO" id="GO:0016618">
    <property type="term" value="F:hydroxypyruvate reductase [NAD(P)H] activity"/>
    <property type="evidence" value="ECO:0007669"/>
    <property type="project" value="TreeGrafter"/>
</dbReference>
<dbReference type="FunFam" id="3.40.50.720:FF:000203">
    <property type="entry name" value="D-3-phosphoglycerate dehydrogenase (SerA)"/>
    <property type="match status" value="1"/>
</dbReference>
<proteinExistence type="inferred from homology"/>
<feature type="domain" description="D-isomer specific 2-hydroxyacid dehydrogenase catalytic" evidence="5">
    <location>
        <begin position="12"/>
        <end position="313"/>
    </location>
</feature>
<dbReference type="InterPro" id="IPR050223">
    <property type="entry name" value="D-isomer_2-hydroxyacid_DH"/>
</dbReference>
<dbReference type="SUPFAM" id="SSF51735">
    <property type="entry name" value="NAD(P)-binding Rossmann-fold domains"/>
    <property type="match status" value="1"/>
</dbReference>
<feature type="domain" description="D-isomer specific 2-hydroxyacid dehydrogenase NAD-binding" evidence="6">
    <location>
        <begin position="110"/>
        <end position="286"/>
    </location>
</feature>
<dbReference type="SUPFAM" id="SSF52283">
    <property type="entry name" value="Formate/glycerate dehydrogenase catalytic domain-like"/>
    <property type="match status" value="1"/>
</dbReference>
<reference evidence="7" key="1">
    <citation type="submission" date="2020-01" db="EMBL/GenBank/DDBJ databases">
        <authorList>
            <person name="Rat A."/>
        </authorList>
    </citation>
    <scope>NUCLEOTIDE SEQUENCE</scope>
    <source>
        <strain evidence="7">LMG 28251</strain>
    </source>
</reference>
<dbReference type="PROSITE" id="PS00670">
    <property type="entry name" value="D_2_HYDROXYACID_DH_2"/>
    <property type="match status" value="1"/>
</dbReference>
<dbReference type="GO" id="GO:0030267">
    <property type="term" value="F:glyoxylate reductase (NADPH) activity"/>
    <property type="evidence" value="ECO:0007669"/>
    <property type="project" value="TreeGrafter"/>
</dbReference>
<dbReference type="InterPro" id="IPR029753">
    <property type="entry name" value="D-isomer_DH_CS"/>
</dbReference>
<dbReference type="InterPro" id="IPR006139">
    <property type="entry name" value="D-isomer_2_OHA_DH_cat_dom"/>
</dbReference>
<dbReference type="Proteomes" id="UP001196068">
    <property type="component" value="Unassembled WGS sequence"/>
</dbReference>
<evidence type="ECO:0000256" key="4">
    <source>
        <dbReference type="RuleBase" id="RU003719"/>
    </source>
</evidence>
<dbReference type="GO" id="GO:0005829">
    <property type="term" value="C:cytosol"/>
    <property type="evidence" value="ECO:0007669"/>
    <property type="project" value="TreeGrafter"/>
</dbReference>
<dbReference type="PROSITE" id="PS00671">
    <property type="entry name" value="D_2_HYDROXYACID_DH_3"/>
    <property type="match status" value="1"/>
</dbReference>
<reference evidence="7" key="2">
    <citation type="journal article" date="2021" name="Syst. Appl. Microbiol.">
        <title>Roseomonas hellenica sp. nov., isolated from roots of wild-growing Alkanna tinctoria.</title>
        <authorList>
            <person name="Rat A."/>
            <person name="Naranjo H.D."/>
            <person name="Lebbe L."/>
            <person name="Cnockaert M."/>
            <person name="Krigas N."/>
            <person name="Grigoriadou K."/>
            <person name="Maloupa E."/>
            <person name="Willems A."/>
        </authorList>
    </citation>
    <scope>NUCLEOTIDE SEQUENCE</scope>
    <source>
        <strain evidence="7">LMG 28251</strain>
    </source>
</reference>
<comment type="caution">
    <text evidence="7">The sequence shown here is derived from an EMBL/GenBank/DDBJ whole genome shotgun (WGS) entry which is preliminary data.</text>
</comment>
<evidence type="ECO:0000313" key="8">
    <source>
        <dbReference type="Proteomes" id="UP001196068"/>
    </source>
</evidence>
<evidence type="ECO:0000259" key="6">
    <source>
        <dbReference type="Pfam" id="PF02826"/>
    </source>
</evidence>
<keyword evidence="3" id="KW-0520">NAD</keyword>
<evidence type="ECO:0000259" key="5">
    <source>
        <dbReference type="Pfam" id="PF00389"/>
    </source>
</evidence>
<evidence type="ECO:0000256" key="1">
    <source>
        <dbReference type="ARBA" id="ARBA00005854"/>
    </source>
</evidence>
<sequence>MPITMLITGPTLSPEARAEAEARGVRLVAIPAYTPSAEAAAIAAAEQVDAIIVRQCQIDEQVITASPRLRVIVRHGVGYENIDLVASRKHGVPVYIARGANSQSVAELAFGLMFAVARAIPWLDGRVRAGHWDKPYPNGVELQGRTLGIVGLGDIARALIAMVAPLRMPVLILDPKKAPDAQMPPGATRVPHLAALLAASDIVSLHCPLTPATAHMMNADAFAQMRPGSFLINTARGGLVDERALAAALRDGPLGGAGLDTFEQEPPPPDSPLWGLKNLVATPHSGASTRAAIDRVGLIVLRTALDVIEGRESDPRALISLR</sequence>
<dbReference type="Gene3D" id="3.40.50.720">
    <property type="entry name" value="NAD(P)-binding Rossmann-like Domain"/>
    <property type="match status" value="2"/>
</dbReference>
<name>A0AAF1JXQ8_9PROT</name>
<dbReference type="CDD" id="cd12173">
    <property type="entry name" value="PGDH_4"/>
    <property type="match status" value="1"/>
</dbReference>
<dbReference type="PANTHER" id="PTHR10996">
    <property type="entry name" value="2-HYDROXYACID DEHYDROGENASE-RELATED"/>
    <property type="match status" value="1"/>
</dbReference>
<comment type="similarity">
    <text evidence="1 4">Belongs to the D-isomer specific 2-hydroxyacid dehydrogenase family.</text>
</comment>
<keyword evidence="8" id="KW-1185">Reference proteome</keyword>